<keyword evidence="5" id="KW-0997">Cell inner membrane</keyword>
<keyword evidence="4" id="KW-0488">Methylation</keyword>
<keyword evidence="8" id="KW-0472">Membrane</keyword>
<gene>
    <name evidence="12" type="ORF">MW290_08910</name>
</gene>
<proteinExistence type="inferred from homology"/>
<keyword evidence="13" id="KW-1185">Reference proteome</keyword>
<evidence type="ECO:0000256" key="8">
    <source>
        <dbReference type="ARBA" id="ARBA00023136"/>
    </source>
</evidence>
<evidence type="ECO:0000313" key="12">
    <source>
        <dbReference type="EMBL" id="URI06053.1"/>
    </source>
</evidence>
<accession>A0ABY4RYY2</accession>
<organism evidence="12 13">
    <name type="scientific">Aquincola tertiaricarbonis</name>
    <dbReference type="NCBI Taxonomy" id="391953"/>
    <lineage>
        <taxon>Bacteria</taxon>
        <taxon>Pseudomonadati</taxon>
        <taxon>Pseudomonadota</taxon>
        <taxon>Betaproteobacteria</taxon>
        <taxon>Burkholderiales</taxon>
        <taxon>Sphaerotilaceae</taxon>
        <taxon>Aquincola</taxon>
    </lineage>
</organism>
<reference evidence="12" key="1">
    <citation type="submission" date="2022-05" db="EMBL/GenBank/DDBJ databases">
        <title>An RpoN-dependent PEP-CTERM gene is involved in floc formation of an Aquincola tertiaricarbonis strain.</title>
        <authorList>
            <person name="Qiu D."/>
            <person name="Xia M."/>
        </authorList>
    </citation>
    <scope>NUCLEOTIDE SEQUENCE</scope>
    <source>
        <strain evidence="12">RN12</strain>
    </source>
</reference>
<protein>
    <recommendedName>
        <fullName evidence="2">Type II secretion system protein H</fullName>
    </recommendedName>
    <alternativeName>
        <fullName evidence="10">General secretion pathway protein H</fullName>
    </alternativeName>
</protein>
<feature type="domain" description="General secretion pathway GspH" evidence="11">
    <location>
        <begin position="37"/>
        <end position="150"/>
    </location>
</feature>
<keyword evidence="6" id="KW-0812">Transmembrane</keyword>
<evidence type="ECO:0000256" key="6">
    <source>
        <dbReference type="ARBA" id="ARBA00022692"/>
    </source>
</evidence>
<dbReference type="EMBL" id="CP097635">
    <property type="protein sequence ID" value="URI06053.1"/>
    <property type="molecule type" value="Genomic_DNA"/>
</dbReference>
<keyword evidence="7" id="KW-1133">Transmembrane helix</keyword>
<evidence type="ECO:0000256" key="2">
    <source>
        <dbReference type="ARBA" id="ARBA00021549"/>
    </source>
</evidence>
<dbReference type="SUPFAM" id="SSF54523">
    <property type="entry name" value="Pili subunits"/>
    <property type="match status" value="1"/>
</dbReference>
<evidence type="ECO:0000259" key="11">
    <source>
        <dbReference type="Pfam" id="PF12019"/>
    </source>
</evidence>
<evidence type="ECO:0000256" key="9">
    <source>
        <dbReference type="ARBA" id="ARBA00025772"/>
    </source>
</evidence>
<dbReference type="InterPro" id="IPR045584">
    <property type="entry name" value="Pilin-like"/>
</dbReference>
<dbReference type="InterPro" id="IPR022346">
    <property type="entry name" value="T2SS_GspH"/>
</dbReference>
<sequence>MVELLVAVVIMGVVLTLAVPAFNDLIARERLRGTNAQLLADLKYARSEAVQRNYRVVVDFRGSDTMACYSIYEFAGGECDCLQSNDPCPASAYAAPQSLLKLVQLPRARGVSMSTDGEKLTIESNRARHSRNLTITLRNNRGAQLVTTVSTRGLVTTCSPDGSMPGVPACATP</sequence>
<dbReference type="Proteomes" id="UP001056201">
    <property type="component" value="Chromosome 1"/>
</dbReference>
<dbReference type="Gene3D" id="3.30.700.10">
    <property type="entry name" value="Glycoprotein, Type 4 Pilin"/>
    <property type="match status" value="1"/>
</dbReference>
<comment type="subcellular location">
    <subcellularLocation>
        <location evidence="1">Cell inner membrane</location>
        <topology evidence="1">Single-pass membrane protein</topology>
    </subcellularLocation>
</comment>
<evidence type="ECO:0000256" key="7">
    <source>
        <dbReference type="ARBA" id="ARBA00022989"/>
    </source>
</evidence>
<evidence type="ECO:0000256" key="3">
    <source>
        <dbReference type="ARBA" id="ARBA00022475"/>
    </source>
</evidence>
<comment type="similarity">
    <text evidence="9">Belongs to the GSP H family.</text>
</comment>
<evidence type="ECO:0000256" key="10">
    <source>
        <dbReference type="ARBA" id="ARBA00030775"/>
    </source>
</evidence>
<dbReference type="Pfam" id="PF12019">
    <property type="entry name" value="GspH"/>
    <property type="match status" value="1"/>
</dbReference>
<evidence type="ECO:0000313" key="13">
    <source>
        <dbReference type="Proteomes" id="UP001056201"/>
    </source>
</evidence>
<keyword evidence="3" id="KW-1003">Cell membrane</keyword>
<name>A0ABY4RYY2_AQUTE</name>
<evidence type="ECO:0000256" key="5">
    <source>
        <dbReference type="ARBA" id="ARBA00022519"/>
    </source>
</evidence>
<evidence type="ECO:0000256" key="4">
    <source>
        <dbReference type="ARBA" id="ARBA00022481"/>
    </source>
</evidence>
<evidence type="ECO:0000256" key="1">
    <source>
        <dbReference type="ARBA" id="ARBA00004377"/>
    </source>
</evidence>